<feature type="region of interest" description="Disordered" evidence="1">
    <location>
        <begin position="117"/>
        <end position="148"/>
    </location>
</feature>
<feature type="region of interest" description="Disordered" evidence="1">
    <location>
        <begin position="251"/>
        <end position="271"/>
    </location>
</feature>
<proteinExistence type="predicted"/>
<organism evidence="2 3">
    <name type="scientific">Clydaea vesicula</name>
    <dbReference type="NCBI Taxonomy" id="447962"/>
    <lineage>
        <taxon>Eukaryota</taxon>
        <taxon>Fungi</taxon>
        <taxon>Fungi incertae sedis</taxon>
        <taxon>Chytridiomycota</taxon>
        <taxon>Chytridiomycota incertae sedis</taxon>
        <taxon>Chytridiomycetes</taxon>
        <taxon>Lobulomycetales</taxon>
        <taxon>Lobulomycetaceae</taxon>
        <taxon>Clydaea</taxon>
    </lineage>
</organism>
<feature type="compositionally biased region" description="Polar residues" evidence="1">
    <location>
        <begin position="196"/>
        <end position="206"/>
    </location>
</feature>
<feature type="compositionally biased region" description="Basic and acidic residues" evidence="1">
    <location>
        <begin position="123"/>
        <end position="143"/>
    </location>
</feature>
<feature type="region of interest" description="Disordered" evidence="1">
    <location>
        <begin position="1"/>
        <end position="44"/>
    </location>
</feature>
<name>A0AAD5TW55_9FUNG</name>
<keyword evidence="3" id="KW-1185">Reference proteome</keyword>
<evidence type="ECO:0000313" key="3">
    <source>
        <dbReference type="Proteomes" id="UP001211065"/>
    </source>
</evidence>
<feature type="non-terminal residue" evidence="2">
    <location>
        <position position="1"/>
    </location>
</feature>
<accession>A0AAD5TW55</accession>
<reference evidence="2" key="1">
    <citation type="submission" date="2020-05" db="EMBL/GenBank/DDBJ databases">
        <title>Phylogenomic resolution of chytrid fungi.</title>
        <authorList>
            <person name="Stajich J.E."/>
            <person name="Amses K."/>
            <person name="Simmons R."/>
            <person name="Seto K."/>
            <person name="Myers J."/>
            <person name="Bonds A."/>
            <person name="Quandt C.A."/>
            <person name="Barry K."/>
            <person name="Liu P."/>
            <person name="Grigoriev I."/>
            <person name="Longcore J.E."/>
            <person name="James T.Y."/>
        </authorList>
    </citation>
    <scope>NUCLEOTIDE SEQUENCE</scope>
    <source>
        <strain evidence="2">JEL0476</strain>
    </source>
</reference>
<feature type="compositionally biased region" description="Polar residues" evidence="1">
    <location>
        <begin position="33"/>
        <end position="44"/>
    </location>
</feature>
<sequence length="340" mass="38504">MEKEEVSTTTRMGENLDESSLKNKTKNLESVKSESSISGPMSALNLKSNLSEITLIDELEEKESLGDDDSLKNKQKFENENYEDKLKICKGGRHLYKRKNSRKRPISNVDSDLVKTDNLSANESKKDLIKDDLQKPKEKKEKLPNTQKLTSKKKNVTVNKIKSTNNPPKSQALMVNSSIPQQVFPFFFQRQAFPNTKNTSLQPSNEGNEKKNAVSTDNKEQPAFFPFNPTFLNSTLNANHAQFPFFVPQLVNGKNEDGDEESKETNTDKKNLDTVDTKVEKEEIEKSIQEKIIASQQPIMIPIPPWLLMHRQPSSTAFIPVNHVIGDIGWQEMHDAASTL</sequence>
<evidence type="ECO:0000313" key="2">
    <source>
        <dbReference type="EMBL" id="KAJ3201492.1"/>
    </source>
</evidence>
<protein>
    <submittedName>
        <fullName evidence="2">Uncharacterized protein</fullName>
    </submittedName>
</protein>
<comment type="caution">
    <text evidence="2">The sequence shown here is derived from an EMBL/GenBank/DDBJ whole genome shotgun (WGS) entry which is preliminary data.</text>
</comment>
<dbReference type="AlphaFoldDB" id="A0AAD5TW55"/>
<feature type="compositionally biased region" description="Basic and acidic residues" evidence="1">
    <location>
        <begin position="207"/>
        <end position="217"/>
    </location>
</feature>
<gene>
    <name evidence="2" type="ORF">HK099_002218</name>
</gene>
<dbReference type="EMBL" id="JADGJW010001718">
    <property type="protein sequence ID" value="KAJ3201492.1"/>
    <property type="molecule type" value="Genomic_DNA"/>
</dbReference>
<evidence type="ECO:0000256" key="1">
    <source>
        <dbReference type="SAM" id="MobiDB-lite"/>
    </source>
</evidence>
<feature type="region of interest" description="Disordered" evidence="1">
    <location>
        <begin position="196"/>
        <end position="217"/>
    </location>
</feature>
<dbReference type="Proteomes" id="UP001211065">
    <property type="component" value="Unassembled WGS sequence"/>
</dbReference>